<comment type="similarity">
    <text evidence="3">Belongs to the VTA1 family.</text>
</comment>
<evidence type="ECO:0000256" key="9">
    <source>
        <dbReference type="SAM" id="MobiDB-lite"/>
    </source>
</evidence>
<dbReference type="InterPro" id="IPR023175">
    <property type="entry name" value="Vta1/CALS_N_sf"/>
</dbReference>
<comment type="subcellular location">
    <subcellularLocation>
        <location evidence="2">Cytoplasm</location>
    </subcellularLocation>
    <subcellularLocation>
        <location evidence="1">Endosome membrane</location>
        <topology evidence="1">Peripheral membrane protein</topology>
    </subcellularLocation>
</comment>
<evidence type="ECO:0000259" key="10">
    <source>
        <dbReference type="Pfam" id="PF04652"/>
    </source>
</evidence>
<dbReference type="Proteomes" id="UP000023758">
    <property type="component" value="Unassembled WGS sequence"/>
</dbReference>
<evidence type="ECO:0000256" key="2">
    <source>
        <dbReference type="ARBA" id="ARBA00004496"/>
    </source>
</evidence>
<dbReference type="InterPro" id="IPR044538">
    <property type="entry name" value="Vta1-like"/>
</dbReference>
<sequence length="436" mass="46994">MSTNIPASLKTADISRFVTRAAQLEKAKPTISYWCNFWAVTQILDKHLHQADEECLKYTTELMDKLEKFKKEHSNDDTITDDTAGQAYVEQFALETFQRAENAVRANKASLQTADTFQAAATFLELGQAWGQPDAETASKIKYSKYHAVRIMKALKAGEDPNTSNPKNTETSPETSSQAEGTVAAGDTQVPPEVPRKARQPSVEDIPDDFDKVQSKLAAQSSLNESLHPSRSSSAAPPPRPTSALNIPNAPTSAPGSGIPSPPISIPPGMVDFDDSLRQIPSQLSRATVPDLPAAPSDFPSPASSNTDLPSQLGQKSDFSSLNVFQSFPPPATEPEFPPTESHALGPPPRTSPGMDVDRTSHPQPPMVPPLTQIPKDTLPVSSSTHGASSSSQAVDEEAISNAQKHARWAVSALNFDDVNTAIKELQKALNFLNPR</sequence>
<proteinExistence type="inferred from homology"/>
<evidence type="ECO:0000256" key="3">
    <source>
        <dbReference type="ARBA" id="ARBA00007895"/>
    </source>
</evidence>
<feature type="region of interest" description="Disordered" evidence="9">
    <location>
        <begin position="157"/>
        <end position="401"/>
    </location>
</feature>
<feature type="compositionally biased region" description="Low complexity" evidence="9">
    <location>
        <begin position="294"/>
        <end position="305"/>
    </location>
</feature>
<dbReference type="AlphaFoldDB" id="A0A022W977"/>
<dbReference type="GO" id="GO:0005771">
    <property type="term" value="C:multivesicular body"/>
    <property type="evidence" value="ECO:0007669"/>
    <property type="project" value="TreeGrafter"/>
</dbReference>
<feature type="compositionally biased region" description="Polar residues" evidence="9">
    <location>
        <begin position="217"/>
        <end position="227"/>
    </location>
</feature>
<evidence type="ECO:0000256" key="5">
    <source>
        <dbReference type="ARBA" id="ARBA00022490"/>
    </source>
</evidence>
<evidence type="ECO:0000256" key="1">
    <source>
        <dbReference type="ARBA" id="ARBA00004481"/>
    </source>
</evidence>
<feature type="compositionally biased region" description="Polar residues" evidence="9">
    <location>
        <begin position="306"/>
        <end position="326"/>
    </location>
</feature>
<dbReference type="GO" id="GO:0032511">
    <property type="term" value="P:late endosome to vacuole transport via multivesicular body sorting pathway"/>
    <property type="evidence" value="ECO:0007669"/>
    <property type="project" value="InterPro"/>
</dbReference>
<feature type="compositionally biased region" description="Polar residues" evidence="9">
    <location>
        <begin position="245"/>
        <end position="254"/>
    </location>
</feature>
<dbReference type="Gene3D" id="1.20.5.420">
    <property type="entry name" value="Immunoglobulin FC, subunit C"/>
    <property type="match status" value="1"/>
</dbReference>
<dbReference type="HOGENOM" id="CLU_030378_0_0_1"/>
<feature type="compositionally biased region" description="Low complexity" evidence="9">
    <location>
        <begin position="382"/>
        <end position="392"/>
    </location>
</feature>
<feature type="compositionally biased region" description="Polar residues" evidence="9">
    <location>
        <begin position="161"/>
        <end position="180"/>
    </location>
</feature>
<dbReference type="GO" id="GO:0010008">
    <property type="term" value="C:endosome membrane"/>
    <property type="evidence" value="ECO:0007669"/>
    <property type="project" value="UniProtKB-SubCell"/>
</dbReference>
<dbReference type="GO" id="GO:0015031">
    <property type="term" value="P:protein transport"/>
    <property type="evidence" value="ECO:0007669"/>
    <property type="project" value="UniProtKB-KW"/>
</dbReference>
<evidence type="ECO:0000256" key="4">
    <source>
        <dbReference type="ARBA" id="ARBA00022448"/>
    </source>
</evidence>
<evidence type="ECO:0000313" key="12">
    <source>
        <dbReference type="EMBL" id="EZF54922.1"/>
    </source>
</evidence>
<evidence type="ECO:0000256" key="8">
    <source>
        <dbReference type="ARBA" id="ARBA00023136"/>
    </source>
</evidence>
<dbReference type="InterPro" id="IPR039431">
    <property type="entry name" value="Vta1/CALS_N"/>
</dbReference>
<dbReference type="OrthoDB" id="391137at2759"/>
<organism evidence="12">
    <name type="scientific">Trichophyton rubrum CBS 288.86</name>
    <dbReference type="NCBI Taxonomy" id="1215330"/>
    <lineage>
        <taxon>Eukaryota</taxon>
        <taxon>Fungi</taxon>
        <taxon>Dikarya</taxon>
        <taxon>Ascomycota</taxon>
        <taxon>Pezizomycotina</taxon>
        <taxon>Eurotiomycetes</taxon>
        <taxon>Eurotiomycetidae</taxon>
        <taxon>Onygenales</taxon>
        <taxon>Arthrodermataceae</taxon>
        <taxon>Trichophyton</taxon>
    </lineage>
</organism>
<keyword evidence="8" id="KW-0472">Membrane</keyword>
<keyword evidence="6" id="KW-0967">Endosome</keyword>
<dbReference type="Pfam" id="PF04652">
    <property type="entry name" value="Vta1"/>
    <property type="match status" value="1"/>
</dbReference>
<keyword evidence="5" id="KW-0963">Cytoplasm</keyword>
<keyword evidence="4" id="KW-0813">Transport</keyword>
<dbReference type="Gene3D" id="1.25.40.270">
    <property type="entry name" value="Vacuolar protein sorting-associated protein vta1"/>
    <property type="match status" value="1"/>
</dbReference>
<keyword evidence="7" id="KW-0653">Protein transport</keyword>
<dbReference type="InterPro" id="IPR041212">
    <property type="entry name" value="Vta1_C"/>
</dbReference>
<feature type="compositionally biased region" description="Pro residues" evidence="9">
    <location>
        <begin position="328"/>
        <end position="338"/>
    </location>
</feature>
<feature type="domain" description="Vta1 C-terminal" evidence="11">
    <location>
        <begin position="397"/>
        <end position="434"/>
    </location>
</feature>
<dbReference type="PANTHER" id="PTHR46009:SF1">
    <property type="entry name" value="VACUOLAR PROTEIN SORTING-ASSOCIATED PROTEIN VTA1 HOMOLOG"/>
    <property type="match status" value="1"/>
</dbReference>
<protein>
    <recommendedName>
        <fullName evidence="13">Vta1 C-terminal domain-containing protein</fullName>
    </recommendedName>
</protein>
<evidence type="ECO:0008006" key="13">
    <source>
        <dbReference type="Google" id="ProtNLM"/>
    </source>
</evidence>
<dbReference type="EMBL" id="KK207769">
    <property type="protein sequence ID" value="EZF54922.1"/>
    <property type="molecule type" value="Genomic_DNA"/>
</dbReference>
<evidence type="ECO:0000256" key="6">
    <source>
        <dbReference type="ARBA" id="ARBA00022753"/>
    </source>
</evidence>
<reference evidence="12" key="1">
    <citation type="submission" date="2014-02" db="EMBL/GenBank/DDBJ databases">
        <title>The Genome Sequence of Trichophyton rubrum (morphotype fischeri) CBS 288.86.</title>
        <authorList>
            <consortium name="The Broad Institute Genomics Platform"/>
            <person name="Cuomo C.A."/>
            <person name="White T.C."/>
            <person name="Graser Y."/>
            <person name="Martinez-Rossi N."/>
            <person name="Heitman J."/>
            <person name="Young S.K."/>
            <person name="Zeng Q."/>
            <person name="Gargeya S."/>
            <person name="Abouelleil A."/>
            <person name="Alvarado L."/>
            <person name="Chapman S.B."/>
            <person name="Gainer-Dewar J."/>
            <person name="Goldberg J."/>
            <person name="Griggs A."/>
            <person name="Gujja S."/>
            <person name="Hansen M."/>
            <person name="Howarth C."/>
            <person name="Imamovic A."/>
            <person name="Larimer J."/>
            <person name="Martinez D."/>
            <person name="Murphy C."/>
            <person name="Pearson M.D."/>
            <person name="Persinoti G."/>
            <person name="Poon T."/>
            <person name="Priest M."/>
            <person name="Roberts A.D."/>
            <person name="Saif S."/>
            <person name="Shea T.D."/>
            <person name="Sykes S.N."/>
            <person name="Wortman J."/>
            <person name="Nusbaum C."/>
            <person name="Birren B."/>
        </authorList>
    </citation>
    <scope>NUCLEOTIDE SEQUENCE [LARGE SCALE GENOMIC DNA]</scope>
    <source>
        <strain evidence="12">CBS 288.86</strain>
    </source>
</reference>
<evidence type="ECO:0000256" key="7">
    <source>
        <dbReference type="ARBA" id="ARBA00022927"/>
    </source>
</evidence>
<evidence type="ECO:0000259" key="11">
    <source>
        <dbReference type="Pfam" id="PF18097"/>
    </source>
</evidence>
<dbReference type="PANTHER" id="PTHR46009">
    <property type="entry name" value="VACUOLAR PROTEIN SORTING-ASSOCIATED PROTEIN VTA1 HOMOLOG"/>
    <property type="match status" value="1"/>
</dbReference>
<gene>
    <name evidence="12" type="ORF">H103_02423</name>
</gene>
<dbReference type="Pfam" id="PF18097">
    <property type="entry name" value="Vta1_C"/>
    <property type="match status" value="1"/>
</dbReference>
<name>A0A022W977_TRIRU</name>
<feature type="domain" description="Vta1/callose synthase N-terminal" evidence="10">
    <location>
        <begin position="13"/>
        <end position="156"/>
    </location>
</feature>
<accession>A0A022W977</accession>